<evidence type="ECO:0000313" key="1">
    <source>
        <dbReference type="EMBL" id="ROZ84894.1"/>
    </source>
</evidence>
<accession>A0ABX9XI89</accession>
<organism evidence="1 2">
    <name type="scientific">Pseudomonas neustonica</name>
    <dbReference type="NCBI Taxonomy" id="2487346"/>
    <lineage>
        <taxon>Bacteria</taxon>
        <taxon>Pseudomonadati</taxon>
        <taxon>Pseudomonadota</taxon>
        <taxon>Gammaproteobacteria</taxon>
        <taxon>Pseudomonadales</taxon>
        <taxon>Pseudomonadaceae</taxon>
        <taxon>Pseudomonas</taxon>
    </lineage>
</organism>
<reference evidence="1 2" key="1">
    <citation type="submission" date="2018-11" db="EMBL/GenBank/DDBJ databases">
        <authorList>
            <person name="Jang G.I."/>
            <person name="Hwang C.Y."/>
        </authorList>
    </citation>
    <scope>NUCLEOTIDE SEQUENCE [LARGE SCALE GENOMIC DNA]</scope>
    <source>
        <strain evidence="1 2">SSM26</strain>
    </source>
</reference>
<dbReference type="Proteomes" id="UP000275199">
    <property type="component" value="Unassembled WGS sequence"/>
</dbReference>
<dbReference type="Pfam" id="PF11739">
    <property type="entry name" value="YdbH-like"/>
    <property type="match status" value="1"/>
</dbReference>
<dbReference type="EMBL" id="RKKU01000009">
    <property type="protein sequence ID" value="ROZ84894.1"/>
    <property type="molecule type" value="Genomic_DNA"/>
</dbReference>
<evidence type="ECO:0008006" key="3">
    <source>
        <dbReference type="Google" id="ProtNLM"/>
    </source>
</evidence>
<sequence>MLTCDLLPVMRPAMRKTLGVLFVFLLLSLLALTLACFWAQRALTDAGVHDLRWQELGWQRGGVQFGQISFAIPTGQVAVEQLHLVPGWRDGPRLRAVQVSSLQLSLKARADSSAGASAVGTGLAAPELWLQLLNWLPDQVAVDVLRVELPCQAGLCELGGSLQVQRRAVDLASGQPVQASAELVLQAGEQLFLLKQQVQADGEQLQLQGDLLINQQVVAQIESHWLGRDQWRGSLQVPDWPETTGLYEYLGNWITLGSLPVSQFPPGAQLALDWDMHALQAPVDWIDWLAGRVALDARLALPEPLSLAGWGDLSGELVLTLSADQGRWQVLQSDAQLTLARLQLTGNLALPGDLQPEQLQLQVSPASGIALAAGERVPFHGVLGLSGAKGLNAQLAGDMALLLPSAQQQDWQLQLLDSVLDLQLARWQQQDVRLRDLHLAAPISGTLDRQGVQLQAASAATLAWSELQLSAADLGLRKASMQLTELNYEQHWQAPGGPSASSQLSGSIGQLDQAQLKPQPWSINGRWRYADGALAWQGSVRNAAEFALDTDFKLPATKPWQAKATLQPMFFRAANPLAETLVAWPPLLSLSSGQLNASLSASGSISGSSVQGEIGLSGVKGIYDRSAFSGLTMPIEFKMQGGGMLLSTSALTLESLNPGLEMGPLEAGGRYSARVDDPLNGRLQLNKLQLQLLSGQVSAEPGELDFSAPEQRLVFDIQGLELDTLFAVYPTEGLSGRGTLDGRLPAVLRDGELMIDAGAVAARKPGGVLRYQSDKLQRLAQSNAGMRQLAGALDNFHYTVLSSQVDYAEDGTLQLGLSLQGSNPNFQQGRQVNLNVNLEENIPALLTSLQLSSQVSDIIQQRVQERLLKQRLQPNKE</sequence>
<gene>
    <name evidence="1" type="ORF">EF096_09615</name>
</gene>
<proteinExistence type="predicted"/>
<name>A0ABX9XI89_9PSED</name>
<dbReference type="InterPro" id="IPR021730">
    <property type="entry name" value="YdbH"/>
</dbReference>
<keyword evidence="2" id="KW-1185">Reference proteome</keyword>
<evidence type="ECO:0000313" key="2">
    <source>
        <dbReference type="Proteomes" id="UP000275199"/>
    </source>
</evidence>
<comment type="caution">
    <text evidence="1">The sequence shown here is derived from an EMBL/GenBank/DDBJ whole genome shotgun (WGS) entry which is preliminary data.</text>
</comment>
<protein>
    <recommendedName>
        <fullName evidence="3">Dicarboxylate transport domain-containing protein</fullName>
    </recommendedName>
</protein>